<dbReference type="InterPro" id="IPR029043">
    <property type="entry name" value="GcvT/YgfZ_C"/>
</dbReference>
<dbReference type="Gene3D" id="3.30.1360.120">
    <property type="entry name" value="Probable tRNA modification gtpase trme, domain 1"/>
    <property type="match status" value="1"/>
</dbReference>
<dbReference type="EC" id="1.4.4.2" evidence="9"/>
<evidence type="ECO:0000256" key="4">
    <source>
        <dbReference type="ARBA" id="ARBA00022679"/>
    </source>
</evidence>
<keyword evidence="4 8" id="KW-0808">Transferase</keyword>
<dbReference type="Gene3D" id="2.40.30.110">
    <property type="entry name" value="Aminomethyltransferase beta-barrel domains"/>
    <property type="match status" value="1"/>
</dbReference>
<dbReference type="GO" id="GO:0004375">
    <property type="term" value="F:glycine dehydrogenase (decarboxylating) activity"/>
    <property type="evidence" value="ECO:0007669"/>
    <property type="project" value="UniProtKB-EC"/>
</dbReference>
<evidence type="ECO:0000256" key="3">
    <source>
        <dbReference type="ARBA" id="ARBA00022576"/>
    </source>
</evidence>
<dbReference type="Pfam" id="PF02347">
    <property type="entry name" value="GDC-P"/>
    <property type="match status" value="1"/>
</dbReference>
<evidence type="ECO:0000256" key="9">
    <source>
        <dbReference type="HAMAP-Rule" id="MF_00712"/>
    </source>
</evidence>
<dbReference type="PANTHER" id="PTHR42806:SF1">
    <property type="entry name" value="GLYCINE DEHYDROGENASE (DECARBOXYLATING)"/>
    <property type="match status" value="1"/>
</dbReference>
<dbReference type="InterPro" id="IPR049315">
    <property type="entry name" value="GDC-P_N"/>
</dbReference>
<dbReference type="SUPFAM" id="SSF101790">
    <property type="entry name" value="Aminomethyltransferase beta-barrel domain"/>
    <property type="match status" value="1"/>
</dbReference>
<dbReference type="GO" id="GO:0005960">
    <property type="term" value="C:glycine cleavage complex"/>
    <property type="evidence" value="ECO:0007669"/>
    <property type="project" value="InterPro"/>
</dbReference>
<dbReference type="InterPro" id="IPR013977">
    <property type="entry name" value="GcvT_C"/>
</dbReference>
<evidence type="ECO:0000259" key="11">
    <source>
        <dbReference type="Pfam" id="PF02347"/>
    </source>
</evidence>
<protein>
    <recommendedName>
        <fullName evidence="8 9">Multifunctional fusion protein</fullName>
    </recommendedName>
    <domain>
        <recommendedName>
            <fullName evidence="9">Probable glycine dehydrogenase (decarboxylating) subunit 1</fullName>
            <ecNumber evidence="9">1.4.4.2</ecNumber>
        </recommendedName>
        <alternativeName>
            <fullName evidence="9">Glycine cleavage system P-protein subunit 1</fullName>
        </alternativeName>
        <alternativeName>
            <fullName evidence="9">Glycine decarboxylase subunit 1</fullName>
        </alternativeName>
        <alternativeName>
            <fullName evidence="9">Glycine dehydrogenase (aminomethyl-transferring) subunit 1</fullName>
        </alternativeName>
    </domain>
    <domain>
        <recommendedName>
            <fullName evidence="8">Aminomethyltransferase</fullName>
            <ecNumber evidence="8">2.1.2.10</ecNumber>
        </recommendedName>
        <alternativeName>
            <fullName evidence="8">Glycine cleavage system T protein</fullName>
        </alternativeName>
    </domain>
</protein>
<reference evidence="14" key="1">
    <citation type="submission" date="2016-11" db="EMBL/GenBank/DDBJ databases">
        <authorList>
            <person name="Varghese N."/>
            <person name="Submissions S."/>
        </authorList>
    </citation>
    <scope>NUCLEOTIDE SEQUENCE [LARGE SCALE GENOMIC DNA]</scope>
    <source>
        <strain evidence="14">DSM 2635</strain>
    </source>
</reference>
<evidence type="ECO:0000259" key="12">
    <source>
        <dbReference type="Pfam" id="PF08669"/>
    </source>
</evidence>
<dbReference type="GO" id="GO:0004047">
    <property type="term" value="F:aminomethyltransferase activity"/>
    <property type="evidence" value="ECO:0007669"/>
    <property type="project" value="UniProtKB-UniRule"/>
</dbReference>
<evidence type="ECO:0000256" key="5">
    <source>
        <dbReference type="ARBA" id="ARBA00023002"/>
    </source>
</evidence>
<dbReference type="InterPro" id="IPR023010">
    <property type="entry name" value="GcvPA"/>
</dbReference>
<organism evidence="13 14">
    <name type="scientific">Asaccharospora irregularis DSM 2635</name>
    <dbReference type="NCBI Taxonomy" id="1121321"/>
    <lineage>
        <taxon>Bacteria</taxon>
        <taxon>Bacillati</taxon>
        <taxon>Bacillota</taxon>
        <taxon>Clostridia</taxon>
        <taxon>Peptostreptococcales</taxon>
        <taxon>Peptostreptococcaceae</taxon>
        <taxon>Asaccharospora</taxon>
    </lineage>
</organism>
<dbReference type="GO" id="GO:0019464">
    <property type="term" value="P:glycine decarboxylation via glycine cleavage system"/>
    <property type="evidence" value="ECO:0007669"/>
    <property type="project" value="UniProtKB-UniRule"/>
</dbReference>
<dbReference type="Pfam" id="PF01571">
    <property type="entry name" value="GCV_T"/>
    <property type="match status" value="1"/>
</dbReference>
<dbReference type="FunFam" id="4.10.1250.10:FF:000001">
    <property type="entry name" value="Aminomethyltransferase"/>
    <property type="match status" value="1"/>
</dbReference>
<dbReference type="HAMAP" id="MF_00259">
    <property type="entry name" value="GcvT"/>
    <property type="match status" value="1"/>
</dbReference>
<dbReference type="STRING" id="1121321.SAMN04488530_1099"/>
<feature type="domain" description="Glycine cleavage system P-protein N-terminal" evidence="11">
    <location>
        <begin position="379"/>
        <end position="820"/>
    </location>
</feature>
<feature type="domain" description="Aminomethyltransferase C-terminal" evidence="12">
    <location>
        <begin position="282"/>
        <end position="360"/>
    </location>
</feature>
<evidence type="ECO:0000256" key="2">
    <source>
        <dbReference type="ARBA" id="ARBA00008609"/>
    </source>
</evidence>
<comment type="subunit">
    <text evidence="9">The glycine cleavage system is composed of four proteins: P, T, L and H. In this organism, the P 'protein' is a heterodimer of two subunits.</text>
</comment>
<dbReference type="GO" id="GO:0008483">
    <property type="term" value="F:transaminase activity"/>
    <property type="evidence" value="ECO:0007669"/>
    <property type="project" value="UniProtKB-KW"/>
</dbReference>
<dbReference type="Gene3D" id="4.10.1250.10">
    <property type="entry name" value="Aminomethyltransferase fragment"/>
    <property type="match status" value="1"/>
</dbReference>
<evidence type="ECO:0000256" key="8">
    <source>
        <dbReference type="HAMAP-Rule" id="MF_00259"/>
    </source>
</evidence>
<dbReference type="Gene3D" id="3.40.640.10">
    <property type="entry name" value="Type I PLP-dependent aspartate aminotransferase-like (Major domain)"/>
    <property type="match status" value="1"/>
</dbReference>
<dbReference type="InterPro" id="IPR015422">
    <property type="entry name" value="PyrdxlP-dep_Trfase_small"/>
</dbReference>
<keyword evidence="13" id="KW-0489">Methyltransferase</keyword>
<sequence>MNELKRTTLYDAHKKLNAKFCGFAGWDMPLEYEGMNKEHEAVRSSAGLFDVSHMGEVEIRGAEAEKFIQYLITNDISALNINDIIYTPMCYENGGVVDDLLIYKLGKDYFLLVINAGNIDKDVEWIIGNSKGYDVDIKNTSGEISQLALQGPKAQEVLQRLTDTNLEEIKFYKANPSVKVCGLECLVSRTGYTGEDGFEIYCNNEYVVKIWDELLKYKEVKPAGLGARDSLRFEASLPLYGHEITEDISPLDAGLSFFVKINKEKFIGREVLAKAKEEGLKKKLVGFEMIGKGIARQGYEVKVGDKVVGVVTTGLASPTLGKILGMAIVDAEYAVVGTEIDIAIRKKLVKAQIIKKPFYKKQYKKDEKKVSKDMNNEFSYIPATSDDKEKMLKAIGVNSVEDLFLDIPKDLKLNRQLNLESSKSELEVSKIVKGLANENVNLDELTCFLGAGAYDHYIPSLIKHITSRSEFYTAYTPYQAEISQGTLQVVFEFQSMIAELTGMEIANASMYDGATAAVEACIMAMNQTKKSKVVVSRTTHPETIMVLKTYMKFKQCEIVEVDFCNEYGITDIEKLKSAVDKDTACVLIQNPNFFGVIESMEEIEKIVHENKAMLVMSVDPISLGVIKTPGELGADIVVGEAQSLGNPLNYGGPYVGFMASKSKYTRKMPGRIVGETLDVDGKRAYVLTLQTREQHVRREKATSNICSNQALNALTASIYMATMGKEGLKEVAEQSMKKAHYAYNKLIATGKYKPVFKGKFFKEFAVKGSLSVEKLNNKLLDENILGGYDLHNNYNELENATLLCVTEKRSKDEIDKLVGIMEGI</sequence>
<dbReference type="InterPro" id="IPR022903">
    <property type="entry name" value="GcvT_bac"/>
</dbReference>
<dbReference type="OrthoDB" id="9771867at2"/>
<accession>A0A1M5N4V9</accession>
<keyword evidence="3 8" id="KW-0032">Aminotransferase</keyword>
<dbReference type="InterPro" id="IPR020581">
    <property type="entry name" value="GDC_P"/>
</dbReference>
<dbReference type="Gene3D" id="3.90.1150.10">
    <property type="entry name" value="Aspartate Aminotransferase, domain 1"/>
    <property type="match status" value="1"/>
</dbReference>
<dbReference type="FunFam" id="2.40.30.110:FF:000003">
    <property type="entry name" value="Aminomethyltransferase"/>
    <property type="match status" value="1"/>
</dbReference>
<dbReference type="EMBL" id="FQWX01000009">
    <property type="protein sequence ID" value="SHG84600.1"/>
    <property type="molecule type" value="Genomic_DNA"/>
</dbReference>
<dbReference type="RefSeq" id="WP_073125101.1">
    <property type="nucleotide sequence ID" value="NZ_BAABCH010000102.1"/>
</dbReference>
<dbReference type="InterPro" id="IPR006223">
    <property type="entry name" value="GcvT"/>
</dbReference>
<dbReference type="GO" id="GO:0008168">
    <property type="term" value="F:methyltransferase activity"/>
    <property type="evidence" value="ECO:0007669"/>
    <property type="project" value="UniProtKB-KW"/>
</dbReference>
<dbReference type="NCBIfam" id="NF001567">
    <property type="entry name" value="PRK00389.1"/>
    <property type="match status" value="1"/>
</dbReference>
<name>A0A1M5N4V9_9FIRM</name>
<evidence type="ECO:0000313" key="13">
    <source>
        <dbReference type="EMBL" id="SHG84600.1"/>
    </source>
</evidence>
<dbReference type="Proteomes" id="UP000243255">
    <property type="component" value="Unassembled WGS sequence"/>
</dbReference>
<proteinExistence type="inferred from homology"/>
<gene>
    <name evidence="9" type="primary">gcvPA</name>
    <name evidence="8" type="synonym">gcvT</name>
    <name evidence="13" type="ORF">SAMN04488530_1099</name>
</gene>
<evidence type="ECO:0000256" key="1">
    <source>
        <dbReference type="ARBA" id="ARBA00003788"/>
    </source>
</evidence>
<dbReference type="InterPro" id="IPR015421">
    <property type="entry name" value="PyrdxlP-dep_Trfase_major"/>
</dbReference>
<comment type="catalytic activity">
    <reaction evidence="6 8">
        <text>N(6)-[(R)-S(8)-aminomethyldihydrolipoyl]-L-lysyl-[protein] + (6S)-5,6,7,8-tetrahydrofolate = N(6)-[(R)-dihydrolipoyl]-L-lysyl-[protein] + (6R)-5,10-methylene-5,6,7,8-tetrahydrofolate + NH4(+)</text>
        <dbReference type="Rhea" id="RHEA:16945"/>
        <dbReference type="Rhea" id="RHEA-COMP:10475"/>
        <dbReference type="Rhea" id="RHEA-COMP:10492"/>
        <dbReference type="ChEBI" id="CHEBI:15636"/>
        <dbReference type="ChEBI" id="CHEBI:28938"/>
        <dbReference type="ChEBI" id="CHEBI:57453"/>
        <dbReference type="ChEBI" id="CHEBI:83100"/>
        <dbReference type="ChEBI" id="CHEBI:83143"/>
        <dbReference type="EC" id="2.1.2.10"/>
    </reaction>
</comment>
<dbReference type="HAMAP" id="MF_00712">
    <property type="entry name" value="GcvPA"/>
    <property type="match status" value="1"/>
</dbReference>
<comment type="catalytic activity">
    <reaction evidence="7 9">
        <text>N(6)-[(R)-lipoyl]-L-lysyl-[glycine-cleavage complex H protein] + glycine + H(+) = N(6)-[(R)-S(8)-aminomethyldihydrolipoyl]-L-lysyl-[glycine-cleavage complex H protein] + CO2</text>
        <dbReference type="Rhea" id="RHEA:24304"/>
        <dbReference type="Rhea" id="RHEA-COMP:10494"/>
        <dbReference type="Rhea" id="RHEA-COMP:10495"/>
        <dbReference type="ChEBI" id="CHEBI:15378"/>
        <dbReference type="ChEBI" id="CHEBI:16526"/>
        <dbReference type="ChEBI" id="CHEBI:57305"/>
        <dbReference type="ChEBI" id="CHEBI:83099"/>
        <dbReference type="ChEBI" id="CHEBI:83143"/>
        <dbReference type="EC" id="1.4.4.2"/>
    </reaction>
</comment>
<dbReference type="GO" id="GO:0009116">
    <property type="term" value="P:nucleoside metabolic process"/>
    <property type="evidence" value="ECO:0007669"/>
    <property type="project" value="InterPro"/>
</dbReference>
<dbReference type="EC" id="2.1.2.10" evidence="8"/>
<keyword evidence="14" id="KW-1185">Reference proteome</keyword>
<dbReference type="Gene3D" id="3.30.70.1400">
    <property type="entry name" value="Aminomethyltransferase beta-barrel domains"/>
    <property type="match status" value="1"/>
</dbReference>
<dbReference type="InterPro" id="IPR015424">
    <property type="entry name" value="PyrdxlP-dep_Trfase"/>
</dbReference>
<comment type="similarity">
    <text evidence="9">Belongs to the GcvP family. N-terminal subunit subfamily.</text>
</comment>
<feature type="domain" description="GCVT N-terminal" evidence="10">
    <location>
        <begin position="9"/>
        <end position="263"/>
    </location>
</feature>
<evidence type="ECO:0000313" key="14">
    <source>
        <dbReference type="Proteomes" id="UP000243255"/>
    </source>
</evidence>
<comment type="similarity">
    <text evidence="2 8">Belongs to the GcvT family.</text>
</comment>
<dbReference type="FunFam" id="3.30.70.1400:FF:000001">
    <property type="entry name" value="Aminomethyltransferase"/>
    <property type="match status" value="1"/>
</dbReference>
<dbReference type="GO" id="GO:0032259">
    <property type="term" value="P:methylation"/>
    <property type="evidence" value="ECO:0007669"/>
    <property type="project" value="UniProtKB-KW"/>
</dbReference>
<evidence type="ECO:0000256" key="6">
    <source>
        <dbReference type="ARBA" id="ARBA00047665"/>
    </source>
</evidence>
<dbReference type="SUPFAM" id="SSF103025">
    <property type="entry name" value="Folate-binding domain"/>
    <property type="match status" value="1"/>
</dbReference>
<dbReference type="PANTHER" id="PTHR42806">
    <property type="entry name" value="GLYCINE CLEAVAGE SYSTEM P-PROTEIN"/>
    <property type="match status" value="1"/>
</dbReference>
<evidence type="ECO:0000256" key="7">
    <source>
        <dbReference type="ARBA" id="ARBA00049026"/>
    </source>
</evidence>
<dbReference type="CDD" id="cd00613">
    <property type="entry name" value="GDC-P"/>
    <property type="match status" value="1"/>
</dbReference>
<dbReference type="InterPro" id="IPR027266">
    <property type="entry name" value="TrmE/GcvT-like"/>
</dbReference>
<dbReference type="NCBIfam" id="NF001696">
    <property type="entry name" value="PRK00451.1"/>
    <property type="match status" value="1"/>
</dbReference>
<evidence type="ECO:0000259" key="10">
    <source>
        <dbReference type="Pfam" id="PF01571"/>
    </source>
</evidence>
<keyword evidence="5 9" id="KW-0560">Oxidoreductase</keyword>
<dbReference type="AlphaFoldDB" id="A0A1M5N4V9"/>
<dbReference type="NCBIfam" id="TIGR00528">
    <property type="entry name" value="gcvT"/>
    <property type="match status" value="1"/>
</dbReference>
<dbReference type="InterPro" id="IPR006222">
    <property type="entry name" value="GCVT_N"/>
</dbReference>
<comment type="function">
    <text evidence="1 9">The glycine cleavage system catalyzes the degradation of glycine. The P protein binds the alpha-amino group of glycine through its pyridoxal phosphate cofactor; CO(2) is released and the remaining methylamine moiety is then transferred to the lipoamide cofactor of the H protein.</text>
</comment>
<dbReference type="SUPFAM" id="SSF53383">
    <property type="entry name" value="PLP-dependent transferases"/>
    <property type="match status" value="1"/>
</dbReference>
<dbReference type="Pfam" id="PF08669">
    <property type="entry name" value="GCV_T_C"/>
    <property type="match status" value="1"/>
</dbReference>